<name>A0A2T0R1F1_9ACTN</name>
<evidence type="ECO:0000259" key="7">
    <source>
        <dbReference type="Pfam" id="PF00732"/>
    </source>
</evidence>
<dbReference type="SUPFAM" id="SSF54373">
    <property type="entry name" value="FAD-linked reductases, C-terminal domain"/>
    <property type="match status" value="1"/>
</dbReference>
<feature type="domain" description="Glucose-methanol-choline oxidoreductase C-terminal" evidence="8">
    <location>
        <begin position="385"/>
        <end position="499"/>
    </location>
</feature>
<dbReference type="Pfam" id="PF05199">
    <property type="entry name" value="GMC_oxred_C"/>
    <property type="match status" value="1"/>
</dbReference>
<comment type="caution">
    <text evidence="9">The sequence shown here is derived from an EMBL/GenBank/DDBJ whole genome shotgun (WGS) entry which is preliminary data.</text>
</comment>
<dbReference type="RefSeq" id="WP_211298704.1">
    <property type="nucleotide sequence ID" value="NZ_PVZF01000008.1"/>
</dbReference>
<keyword evidence="4" id="KW-0274">FAD</keyword>
<sequence>MTGRLESRYPDAVDVAVVGSGPAGAAWARTLHENAPHLRVAVFEVGPVLSDPAGDHVKNIADPQARRRAQRASEGPAADPDGDQPPASADGRRGRPGTFLLGDGFAAGGTGLPVGAMSSNVGGMGAHWTCACPRPGGTERIDFVEDLDELLDEAERLLGVDARALAGAPLAGQVRELLGTALDADRPADRRVQPMPLAVRREVDGTGAARAHWSGPSVVLGDVLEHGVGLHPETLVERVLRDEHGAVRGIAVRDRRDGSTAEVAAGVVVVAADALRTPQLLFASGVRPPALGRYLNDQPQVLLAVRLPDEVLAGDAVDEHAGTAIDGSSGVSWVPFDDDRHPFHGQVMQMDASPVPRPDLPADRPGAYVGLGWFCAKDVRAQDRVEFDESATDDYGMPAPRVHYELTDVDAQRLAAAKTAIAAAARALGRPIDDAPIELPAGSSLHYQGTTRMGRTDDGTSVCDVNGEVWGVPGLFVAGNGLIPTETACNPTLTTVALAVGGARHVAKNLATRTEGGDGS</sequence>
<dbReference type="EMBL" id="PVZF01000008">
    <property type="protein sequence ID" value="PRY13398.1"/>
    <property type="molecule type" value="Genomic_DNA"/>
</dbReference>
<dbReference type="PANTHER" id="PTHR42784">
    <property type="entry name" value="PYRANOSE 2-OXIDASE"/>
    <property type="match status" value="1"/>
</dbReference>
<gene>
    <name evidence="9" type="ORF">CLV37_10866</name>
</gene>
<dbReference type="Pfam" id="PF00732">
    <property type="entry name" value="GMC_oxred_N"/>
    <property type="match status" value="1"/>
</dbReference>
<evidence type="ECO:0000256" key="6">
    <source>
        <dbReference type="SAM" id="MobiDB-lite"/>
    </source>
</evidence>
<evidence type="ECO:0000256" key="5">
    <source>
        <dbReference type="ARBA" id="ARBA00023002"/>
    </source>
</evidence>
<dbReference type="PANTHER" id="PTHR42784:SF1">
    <property type="entry name" value="PYRANOSE 2-OXIDASE"/>
    <property type="match status" value="1"/>
</dbReference>
<dbReference type="SUPFAM" id="SSF51905">
    <property type="entry name" value="FAD/NAD(P)-binding domain"/>
    <property type="match status" value="1"/>
</dbReference>
<protein>
    <submittedName>
        <fullName evidence="9">Choline dehydrogenase-like flavoprotein</fullName>
    </submittedName>
</protein>
<feature type="domain" description="Glucose-methanol-choline oxidoreductase N-terminal" evidence="7">
    <location>
        <begin position="211"/>
        <end position="299"/>
    </location>
</feature>
<dbReference type="AlphaFoldDB" id="A0A2T0R1F1"/>
<feature type="region of interest" description="Disordered" evidence="6">
    <location>
        <begin position="52"/>
        <end position="100"/>
    </location>
</feature>
<evidence type="ECO:0000256" key="1">
    <source>
        <dbReference type="ARBA" id="ARBA00001974"/>
    </source>
</evidence>
<dbReference type="GO" id="GO:0016614">
    <property type="term" value="F:oxidoreductase activity, acting on CH-OH group of donors"/>
    <property type="evidence" value="ECO:0007669"/>
    <property type="project" value="InterPro"/>
</dbReference>
<dbReference type="InterPro" id="IPR051473">
    <property type="entry name" value="P2Ox-like"/>
</dbReference>
<proteinExistence type="inferred from homology"/>
<evidence type="ECO:0000259" key="8">
    <source>
        <dbReference type="Pfam" id="PF05199"/>
    </source>
</evidence>
<dbReference type="Gene3D" id="3.50.50.60">
    <property type="entry name" value="FAD/NAD(P)-binding domain"/>
    <property type="match status" value="2"/>
</dbReference>
<reference evidence="9 10" key="1">
    <citation type="submission" date="2018-03" db="EMBL/GenBank/DDBJ databases">
        <title>Genomic Encyclopedia of Archaeal and Bacterial Type Strains, Phase II (KMG-II): from individual species to whole genera.</title>
        <authorList>
            <person name="Goeker M."/>
        </authorList>
    </citation>
    <scope>NUCLEOTIDE SEQUENCE [LARGE SCALE GENOMIC DNA]</scope>
    <source>
        <strain evidence="9 10">DSM 19711</strain>
    </source>
</reference>
<keyword evidence="10" id="KW-1185">Reference proteome</keyword>
<dbReference type="GO" id="GO:0050660">
    <property type="term" value="F:flavin adenine dinucleotide binding"/>
    <property type="evidence" value="ECO:0007669"/>
    <property type="project" value="InterPro"/>
</dbReference>
<comment type="similarity">
    <text evidence="2">Belongs to the GMC oxidoreductase family.</text>
</comment>
<evidence type="ECO:0000256" key="2">
    <source>
        <dbReference type="ARBA" id="ARBA00010790"/>
    </source>
</evidence>
<evidence type="ECO:0000256" key="3">
    <source>
        <dbReference type="ARBA" id="ARBA00022630"/>
    </source>
</evidence>
<evidence type="ECO:0000313" key="9">
    <source>
        <dbReference type="EMBL" id="PRY13398.1"/>
    </source>
</evidence>
<organism evidence="9 10">
    <name type="scientific">Kineococcus rhizosphaerae</name>
    <dbReference type="NCBI Taxonomy" id="559628"/>
    <lineage>
        <taxon>Bacteria</taxon>
        <taxon>Bacillati</taxon>
        <taxon>Actinomycetota</taxon>
        <taxon>Actinomycetes</taxon>
        <taxon>Kineosporiales</taxon>
        <taxon>Kineosporiaceae</taxon>
        <taxon>Kineococcus</taxon>
    </lineage>
</organism>
<dbReference type="InterPro" id="IPR036188">
    <property type="entry name" value="FAD/NAD-bd_sf"/>
</dbReference>
<dbReference type="InterPro" id="IPR007867">
    <property type="entry name" value="GMC_OxRtase_C"/>
</dbReference>
<dbReference type="InterPro" id="IPR000172">
    <property type="entry name" value="GMC_OxRdtase_N"/>
</dbReference>
<evidence type="ECO:0000256" key="4">
    <source>
        <dbReference type="ARBA" id="ARBA00022827"/>
    </source>
</evidence>
<feature type="compositionally biased region" description="Low complexity" evidence="6">
    <location>
        <begin position="75"/>
        <end position="89"/>
    </location>
</feature>
<keyword evidence="3" id="KW-0285">Flavoprotein</keyword>
<evidence type="ECO:0000313" key="10">
    <source>
        <dbReference type="Proteomes" id="UP000238083"/>
    </source>
</evidence>
<dbReference type="Proteomes" id="UP000238083">
    <property type="component" value="Unassembled WGS sequence"/>
</dbReference>
<keyword evidence="5" id="KW-0560">Oxidoreductase</keyword>
<comment type="cofactor">
    <cofactor evidence="1">
        <name>FAD</name>
        <dbReference type="ChEBI" id="CHEBI:57692"/>
    </cofactor>
</comment>
<accession>A0A2T0R1F1</accession>